<feature type="non-terminal residue" evidence="1">
    <location>
        <position position="115"/>
    </location>
</feature>
<evidence type="ECO:0000313" key="1">
    <source>
        <dbReference type="EMBL" id="KAJ4181318.1"/>
    </source>
</evidence>
<organism evidence="1 2">
    <name type="scientific">Fusarium falciforme</name>
    <dbReference type="NCBI Taxonomy" id="195108"/>
    <lineage>
        <taxon>Eukaryota</taxon>
        <taxon>Fungi</taxon>
        <taxon>Dikarya</taxon>
        <taxon>Ascomycota</taxon>
        <taxon>Pezizomycotina</taxon>
        <taxon>Sordariomycetes</taxon>
        <taxon>Hypocreomycetidae</taxon>
        <taxon>Hypocreales</taxon>
        <taxon>Nectriaceae</taxon>
        <taxon>Fusarium</taxon>
        <taxon>Fusarium solani species complex</taxon>
    </lineage>
</organism>
<dbReference type="AlphaFoldDB" id="A0A9W8UX82"/>
<sequence>MAFVGDGNEINNVKVRVDEVVLVEVGSGGRATAEQVLREVDFLGSVDEIGLSRLEAQNADGKLAGRFIDRLMVIEPRDLATEVRLWDKRRVDRMEVVRGYGGLGDSGKRVWDDIK</sequence>
<dbReference type="EMBL" id="JAOQAV010000041">
    <property type="protein sequence ID" value="KAJ4181318.1"/>
    <property type="molecule type" value="Genomic_DNA"/>
</dbReference>
<comment type="caution">
    <text evidence="1">The sequence shown here is derived from an EMBL/GenBank/DDBJ whole genome shotgun (WGS) entry which is preliminary data.</text>
</comment>
<accession>A0A9W8UX82</accession>
<gene>
    <name evidence="1" type="ORF">NW755_011103</name>
</gene>
<proteinExistence type="predicted"/>
<dbReference type="Proteomes" id="UP001152087">
    <property type="component" value="Unassembled WGS sequence"/>
</dbReference>
<name>A0A9W8UX82_9HYPO</name>
<keyword evidence="2" id="KW-1185">Reference proteome</keyword>
<protein>
    <submittedName>
        <fullName evidence="1">Uncharacterized protein</fullName>
    </submittedName>
</protein>
<reference evidence="1" key="1">
    <citation type="submission" date="2022-09" db="EMBL/GenBank/DDBJ databases">
        <title>Fusarium specimens isolated from Avocado Roots.</title>
        <authorList>
            <person name="Stajich J."/>
            <person name="Roper C."/>
            <person name="Heimlech-Rivalta G."/>
        </authorList>
    </citation>
    <scope>NUCLEOTIDE SEQUENCE</scope>
    <source>
        <strain evidence="1">A02</strain>
    </source>
</reference>
<evidence type="ECO:0000313" key="2">
    <source>
        <dbReference type="Proteomes" id="UP001152087"/>
    </source>
</evidence>